<evidence type="ECO:0000313" key="4">
    <source>
        <dbReference type="EMBL" id="MCE4556053.1"/>
    </source>
</evidence>
<name>A0ABS8XXQ2_9BURK</name>
<evidence type="ECO:0000259" key="3">
    <source>
        <dbReference type="Pfam" id="PF00188"/>
    </source>
</evidence>
<feature type="region of interest" description="Disordered" evidence="1">
    <location>
        <begin position="30"/>
        <end position="73"/>
    </location>
</feature>
<keyword evidence="2" id="KW-0732">Signal</keyword>
<evidence type="ECO:0000256" key="1">
    <source>
        <dbReference type="SAM" id="MobiDB-lite"/>
    </source>
</evidence>
<dbReference type="RefSeq" id="WP_233373097.1">
    <property type="nucleotide sequence ID" value="NZ_JAJTWU010000006.1"/>
</dbReference>
<dbReference type="InterPro" id="IPR014044">
    <property type="entry name" value="CAP_dom"/>
</dbReference>
<feature type="chain" id="PRO_5046505246" description="SCP domain-containing protein" evidence="2">
    <location>
        <begin position="24"/>
        <end position="345"/>
    </location>
</feature>
<dbReference type="Pfam" id="PF00188">
    <property type="entry name" value="CAP"/>
    <property type="match status" value="1"/>
</dbReference>
<dbReference type="PROSITE" id="PS51257">
    <property type="entry name" value="PROKAR_LIPOPROTEIN"/>
    <property type="match status" value="1"/>
</dbReference>
<proteinExistence type="predicted"/>
<evidence type="ECO:0000256" key="2">
    <source>
        <dbReference type="SAM" id="SignalP"/>
    </source>
</evidence>
<comment type="caution">
    <text evidence="4">The sequence shown here is derived from an EMBL/GenBank/DDBJ whole genome shotgun (WGS) entry which is preliminary data.</text>
</comment>
<dbReference type="InterPro" id="IPR035940">
    <property type="entry name" value="CAP_sf"/>
</dbReference>
<gene>
    <name evidence="4" type="ORF">LXT13_16740</name>
</gene>
<dbReference type="EMBL" id="JAJTWU010000006">
    <property type="protein sequence ID" value="MCE4556053.1"/>
    <property type="molecule type" value="Genomic_DNA"/>
</dbReference>
<evidence type="ECO:0000313" key="5">
    <source>
        <dbReference type="Proteomes" id="UP001200741"/>
    </source>
</evidence>
<sequence>MFLIRRQPGVSFCALLMTLLLTACGGGSGGAAVGTAPPPTEPAASGVVAPPSTPSSGVPEPTPDPTTGCTGDDASSVRTNVFLLLNLVRTTVGLSPFVRDTALDTAAQAHARYSATNNHAGQDEQPDRPCFTGATLAERLAGAGVTVPDQANVRVRSEVMLGYDVPANAELPPWDAVNYMLHSLYGRVFLLDARMRDLGVGGSGLPGSAKRTLVLDAALLADTPPTPAATYAFWPRDGATSLPAQMQRSDMKPLEAGVVEGYPASIHAAAPVQVSRFVMTRATDGGAVDATLITAANDRNGVLDSGEAALVPNAPLAAGTTYRVELDATLADQPLHLAWSFTTAP</sequence>
<feature type="domain" description="SCP" evidence="3">
    <location>
        <begin position="84"/>
        <end position="139"/>
    </location>
</feature>
<keyword evidence="5" id="KW-1185">Reference proteome</keyword>
<protein>
    <recommendedName>
        <fullName evidence="3">SCP domain-containing protein</fullName>
    </recommendedName>
</protein>
<feature type="signal peptide" evidence="2">
    <location>
        <begin position="1"/>
        <end position="23"/>
    </location>
</feature>
<reference evidence="4 5" key="1">
    <citation type="submission" date="2021-12" db="EMBL/GenBank/DDBJ databases">
        <title>Genome seq of P8.</title>
        <authorList>
            <person name="Seo T."/>
        </authorList>
    </citation>
    <scope>NUCLEOTIDE SEQUENCE [LARGE SCALE GENOMIC DNA]</scope>
    <source>
        <strain evidence="4 5">P8</strain>
    </source>
</reference>
<dbReference type="Proteomes" id="UP001200741">
    <property type="component" value="Unassembled WGS sequence"/>
</dbReference>
<dbReference type="Gene3D" id="3.40.33.10">
    <property type="entry name" value="CAP"/>
    <property type="match status" value="1"/>
</dbReference>
<organism evidence="4 5">
    <name type="scientific">Pelomonas cellulosilytica</name>
    <dbReference type="NCBI Taxonomy" id="2906762"/>
    <lineage>
        <taxon>Bacteria</taxon>
        <taxon>Pseudomonadati</taxon>
        <taxon>Pseudomonadota</taxon>
        <taxon>Betaproteobacteria</taxon>
        <taxon>Burkholderiales</taxon>
        <taxon>Sphaerotilaceae</taxon>
        <taxon>Roseateles</taxon>
    </lineage>
</organism>
<dbReference type="SUPFAM" id="SSF55797">
    <property type="entry name" value="PR-1-like"/>
    <property type="match status" value="1"/>
</dbReference>
<accession>A0ABS8XXQ2</accession>